<dbReference type="SUPFAM" id="SSF48403">
    <property type="entry name" value="Ankyrin repeat"/>
    <property type="match status" value="2"/>
</dbReference>
<feature type="repeat" description="ANK" evidence="3">
    <location>
        <begin position="345"/>
        <end position="377"/>
    </location>
</feature>
<feature type="repeat" description="ANK" evidence="3">
    <location>
        <begin position="567"/>
        <end position="599"/>
    </location>
</feature>
<evidence type="ECO:0000313" key="4">
    <source>
        <dbReference type="EMBL" id="KAB0797893.1"/>
    </source>
</evidence>
<dbReference type="Gene3D" id="1.25.40.20">
    <property type="entry name" value="Ankyrin repeat-containing domain"/>
    <property type="match status" value="5"/>
</dbReference>
<sequence length="715" mass="78187">MGNIHSQSLIPFPYTQSQEYLSMEQEAEIRASITGLHVAASVGDLSLARSSLAEGLSVNCEIKYYRYTPLYFAIKNNRLEMVNFLIARGADLKHKVQKGFMPLSYACQEGHLDIVNTLIAHGADLNTKSDDLYTPLHLAAGGGHLDTINVLVKNGSDVNAASRARTRPLHHAVQSGNLEVIKTLISHGSDINAGCTILSLIITRYSDHTVDFNVTALHLGAKLGRSDIVKVLLKAGANCDAITQHKITSLHFACRGGFVEVVKALLEAKCNVNAKDFENVTPLHMATERNYLEVTKCLLLANGIDVNPKDHNNVAPLHTVCLVGHLQVVELLVKNNADIHVRITEGGTPLHIAVAEGHLGIVSCLLESGANANTLDEENWTPLHLAAETGNDSVVTMLLKYGANPSLVENIRKYTPLHLAAIYNHPQVVKTLIRNGAVVNATMRGNYTPLHLGAQHGNLEMVKFLLMSGAYFDAEAQTAPHVLPSQLAKKSRNSRLIKLFRLTEKLFTATMENNHLEVENSLKQGALVNIRSVHFQTPLIYASWKGYTTIVNLLLTNGANVNFSNKDKVCPLHFAAKFNNLEIVFSLLKHGAMFDAVSGEDGSTPQDCAQTANNIEIVNLLQRIGQLFDKAKDGNCAIIKELEMVREENLDAFLAVTNAHNSQGQTLTQVAFGNDHEDLAKMIQENDGRELETELDNATAHMGSYRLSRSSSSPI</sequence>
<dbReference type="Proteomes" id="UP000327044">
    <property type="component" value="Unassembled WGS sequence"/>
</dbReference>
<dbReference type="Pfam" id="PF13857">
    <property type="entry name" value="Ank_5"/>
    <property type="match status" value="1"/>
</dbReference>
<feature type="repeat" description="ANK" evidence="3">
    <location>
        <begin position="412"/>
        <end position="444"/>
    </location>
</feature>
<feature type="repeat" description="ANK" evidence="3">
    <location>
        <begin position="312"/>
        <end position="344"/>
    </location>
</feature>
<dbReference type="InterPro" id="IPR051165">
    <property type="entry name" value="Multifunctional_ANK_Repeat"/>
</dbReference>
<feature type="repeat" description="ANK" evidence="3">
    <location>
        <begin position="245"/>
        <end position="277"/>
    </location>
</feature>
<dbReference type="PROSITE" id="PS50297">
    <property type="entry name" value="ANK_REP_REGION"/>
    <property type="match status" value="14"/>
</dbReference>
<feature type="repeat" description="ANK" evidence="3">
    <location>
        <begin position="65"/>
        <end position="97"/>
    </location>
</feature>
<dbReference type="PRINTS" id="PR01415">
    <property type="entry name" value="ANKYRIN"/>
</dbReference>
<evidence type="ECO:0000313" key="5">
    <source>
        <dbReference type="Proteomes" id="UP000327044"/>
    </source>
</evidence>
<name>A0A5N4AKU7_PHOPY</name>
<dbReference type="AlphaFoldDB" id="A0A5N4AKU7"/>
<accession>A0A5N4AKU7</accession>
<reference evidence="4 5" key="1">
    <citation type="journal article" date="2018" name="Elife">
        <title>Firefly genomes illuminate parallel origins of bioluminescence in beetles.</title>
        <authorList>
            <person name="Fallon T.R."/>
            <person name="Lower S.E."/>
            <person name="Chang C.H."/>
            <person name="Bessho-Uehara M."/>
            <person name="Martin G.J."/>
            <person name="Bewick A.J."/>
            <person name="Behringer M."/>
            <person name="Debat H.J."/>
            <person name="Wong I."/>
            <person name="Day J.C."/>
            <person name="Suvorov A."/>
            <person name="Silva C.J."/>
            <person name="Stanger-Hall K.F."/>
            <person name="Hall D.W."/>
            <person name="Schmitz R.J."/>
            <person name="Nelson D.R."/>
            <person name="Lewis S.M."/>
            <person name="Shigenobu S."/>
            <person name="Bybee S.M."/>
            <person name="Larracuente A.M."/>
            <person name="Oba Y."/>
            <person name="Weng J.K."/>
        </authorList>
    </citation>
    <scope>NUCLEOTIDE SEQUENCE [LARGE SCALE GENOMIC DNA]</scope>
    <source>
        <strain evidence="4">1611_PpyrPB1</strain>
        <tissue evidence="4">Whole body</tissue>
    </source>
</reference>
<evidence type="ECO:0000256" key="1">
    <source>
        <dbReference type="ARBA" id="ARBA00022737"/>
    </source>
</evidence>
<evidence type="ECO:0000256" key="2">
    <source>
        <dbReference type="ARBA" id="ARBA00023043"/>
    </source>
</evidence>
<feature type="repeat" description="ANK" evidence="3">
    <location>
        <begin position="212"/>
        <end position="244"/>
    </location>
</feature>
<dbReference type="InParanoid" id="A0A5N4AKU7"/>
<dbReference type="InterPro" id="IPR002110">
    <property type="entry name" value="Ankyrin_rpt"/>
</dbReference>
<keyword evidence="5" id="KW-1185">Reference proteome</keyword>
<keyword evidence="2 3" id="KW-0040">ANK repeat</keyword>
<feature type="repeat" description="ANK" evidence="3">
    <location>
        <begin position="131"/>
        <end position="163"/>
    </location>
</feature>
<dbReference type="Pfam" id="PF12796">
    <property type="entry name" value="Ank_2"/>
    <property type="match status" value="5"/>
</dbReference>
<comment type="caution">
    <text evidence="4">The sequence shown here is derived from an EMBL/GenBank/DDBJ whole genome shotgun (WGS) entry which is preliminary data.</text>
</comment>
<dbReference type="OrthoDB" id="194358at2759"/>
<dbReference type="InterPro" id="IPR036770">
    <property type="entry name" value="Ankyrin_rpt-contain_sf"/>
</dbReference>
<feature type="repeat" description="ANK" evidence="3">
    <location>
        <begin position="534"/>
        <end position="566"/>
    </location>
</feature>
<proteinExistence type="predicted"/>
<organism evidence="4 5">
    <name type="scientific">Photinus pyralis</name>
    <name type="common">Common eastern firefly</name>
    <name type="synonym">Lampyris pyralis</name>
    <dbReference type="NCBI Taxonomy" id="7054"/>
    <lineage>
        <taxon>Eukaryota</taxon>
        <taxon>Metazoa</taxon>
        <taxon>Ecdysozoa</taxon>
        <taxon>Arthropoda</taxon>
        <taxon>Hexapoda</taxon>
        <taxon>Insecta</taxon>
        <taxon>Pterygota</taxon>
        <taxon>Neoptera</taxon>
        <taxon>Endopterygota</taxon>
        <taxon>Coleoptera</taxon>
        <taxon>Polyphaga</taxon>
        <taxon>Elateriformia</taxon>
        <taxon>Elateroidea</taxon>
        <taxon>Lampyridae</taxon>
        <taxon>Lampyrinae</taxon>
        <taxon>Photinus</taxon>
    </lineage>
</organism>
<dbReference type="PANTHER" id="PTHR24123:SF141">
    <property type="entry name" value="ANKYRIN 2, ISOFORM U"/>
    <property type="match status" value="1"/>
</dbReference>
<protein>
    <submittedName>
        <fullName evidence="4">Uncharacterized protein</fullName>
    </submittedName>
</protein>
<dbReference type="PROSITE" id="PS50088">
    <property type="entry name" value="ANK_REPEAT"/>
    <property type="match status" value="14"/>
</dbReference>
<dbReference type="PANTHER" id="PTHR24123">
    <property type="entry name" value="ANKYRIN REPEAT-CONTAINING"/>
    <property type="match status" value="1"/>
</dbReference>
<dbReference type="SMART" id="SM00248">
    <property type="entry name" value="ANK"/>
    <property type="match status" value="17"/>
</dbReference>
<feature type="repeat" description="ANK" evidence="3">
    <location>
        <begin position="378"/>
        <end position="410"/>
    </location>
</feature>
<feature type="repeat" description="ANK" evidence="3">
    <location>
        <begin position="164"/>
        <end position="196"/>
    </location>
</feature>
<feature type="repeat" description="ANK" evidence="3">
    <location>
        <begin position="278"/>
        <end position="311"/>
    </location>
</feature>
<gene>
    <name evidence="4" type="ORF">PPYR_08886</name>
</gene>
<keyword evidence="1" id="KW-0677">Repeat</keyword>
<feature type="repeat" description="ANK" evidence="3">
    <location>
        <begin position="445"/>
        <end position="477"/>
    </location>
</feature>
<dbReference type="EMBL" id="VVIM01000006">
    <property type="protein sequence ID" value="KAB0797893.1"/>
    <property type="molecule type" value="Genomic_DNA"/>
</dbReference>
<feature type="repeat" description="ANK" evidence="3">
    <location>
        <begin position="98"/>
        <end position="130"/>
    </location>
</feature>
<evidence type="ECO:0000256" key="3">
    <source>
        <dbReference type="PROSITE-ProRule" id="PRU00023"/>
    </source>
</evidence>